<gene>
    <name evidence="3" type="ORF">BDV96DRAFT_690324</name>
</gene>
<evidence type="ECO:0000256" key="1">
    <source>
        <dbReference type="SAM" id="MobiDB-lite"/>
    </source>
</evidence>
<organism evidence="3 4">
    <name type="scientific">Lophiotrema nucula</name>
    <dbReference type="NCBI Taxonomy" id="690887"/>
    <lineage>
        <taxon>Eukaryota</taxon>
        <taxon>Fungi</taxon>
        <taxon>Dikarya</taxon>
        <taxon>Ascomycota</taxon>
        <taxon>Pezizomycotina</taxon>
        <taxon>Dothideomycetes</taxon>
        <taxon>Pleosporomycetidae</taxon>
        <taxon>Pleosporales</taxon>
        <taxon>Lophiotremataceae</taxon>
        <taxon>Lophiotrema</taxon>
    </lineage>
</organism>
<evidence type="ECO:0000313" key="4">
    <source>
        <dbReference type="Proteomes" id="UP000799770"/>
    </source>
</evidence>
<accession>A0A6A5YWA1</accession>
<reference evidence="3" key="1">
    <citation type="journal article" date="2020" name="Stud. Mycol.">
        <title>101 Dothideomycetes genomes: a test case for predicting lifestyles and emergence of pathogens.</title>
        <authorList>
            <person name="Haridas S."/>
            <person name="Albert R."/>
            <person name="Binder M."/>
            <person name="Bloem J."/>
            <person name="Labutti K."/>
            <person name="Salamov A."/>
            <person name="Andreopoulos B."/>
            <person name="Baker S."/>
            <person name="Barry K."/>
            <person name="Bills G."/>
            <person name="Bluhm B."/>
            <person name="Cannon C."/>
            <person name="Castanera R."/>
            <person name="Culley D."/>
            <person name="Daum C."/>
            <person name="Ezra D."/>
            <person name="Gonzalez J."/>
            <person name="Henrissat B."/>
            <person name="Kuo A."/>
            <person name="Liang C."/>
            <person name="Lipzen A."/>
            <person name="Lutzoni F."/>
            <person name="Magnuson J."/>
            <person name="Mondo S."/>
            <person name="Nolan M."/>
            <person name="Ohm R."/>
            <person name="Pangilinan J."/>
            <person name="Park H.-J."/>
            <person name="Ramirez L."/>
            <person name="Alfaro M."/>
            <person name="Sun H."/>
            <person name="Tritt A."/>
            <person name="Yoshinaga Y."/>
            <person name="Zwiers L.-H."/>
            <person name="Turgeon B."/>
            <person name="Goodwin S."/>
            <person name="Spatafora J."/>
            <person name="Crous P."/>
            <person name="Grigoriev I."/>
        </authorList>
    </citation>
    <scope>NUCLEOTIDE SEQUENCE</scope>
    <source>
        <strain evidence="3">CBS 627.86</strain>
    </source>
</reference>
<feature type="region of interest" description="Disordered" evidence="1">
    <location>
        <begin position="141"/>
        <end position="161"/>
    </location>
</feature>
<dbReference type="Pfam" id="PF06985">
    <property type="entry name" value="HET"/>
    <property type="match status" value="1"/>
</dbReference>
<dbReference type="AlphaFoldDB" id="A0A6A5YWA1"/>
<dbReference type="PANTHER" id="PTHR33112">
    <property type="entry name" value="DOMAIN PROTEIN, PUTATIVE-RELATED"/>
    <property type="match status" value="1"/>
</dbReference>
<keyword evidence="4" id="KW-1185">Reference proteome</keyword>
<feature type="domain" description="Heterokaryon incompatibility" evidence="2">
    <location>
        <begin position="340"/>
        <end position="490"/>
    </location>
</feature>
<evidence type="ECO:0000259" key="2">
    <source>
        <dbReference type="Pfam" id="PF06985"/>
    </source>
</evidence>
<sequence length="891" mass="103609">MSASNDTSPENVRQPPSIQFDTSYEHRDPDQNSVSHGDASTGANEDYISQHLVNPSNGSTIEPSTPVLQSPLRARRDLRDMSPAVRQNWMKILKRLSIVTLPRRIAARGYNIAGAPCERCASMKLTESRFLIHEFVRHRRTERSKGNAPAHPDHESLGPEGLEFGPKEFRLGLLKDIYGRRDSCAFCRLLVDSLVDQLNKFLRGTPGNTELKFYDQDVACLVSWQIDGRMLLRDKDDKIKGSRACTRRLRLRWAGAERWPDSFAVLMEKKSTTQSLFLARSTKNFRTDAALVQRWLRFCDESHGDSCRPFTPEIPVSKPFFGVVDVKDMCLTKLRKGQRYVALSYTWGTRDSWSFTTTRENIKYLMLPNGLNEEYDKLPRTIRDAIRLVTDLGERYLWVDALCIIQNSDRSWALNSRVMNVVYGNAYFTICAADGADAGAGLKALRVPSSPLTEENIAFYSPEVRLKCVRPAEHYIRESWWNTRGWTFQERLLSPRCLIFADGRMFFQCRCTARSADIITEDESAGWSVEFSHSPSLMLEKLPHQPLLVYKKALELYMKRKLTFQKDILAAFTGIGNLVCDALGGSLIFGLPSSHFDWALLWEFRDAAARRTQEHHEQFPSWSWCGWKNEQMDFQYKETMLAGIEENLHDWLMNHTWITWYIRDGNGNIRLVWNGKTGEAASDQVEATWRGYDRHQFRTGEDYDDYGRFIKPHERKLKRNKDFSLILDECPFDVEIVEEVEALSAYSTERDMPFLQFYSWSAFFRIREDKRFRYGSSQNFRRYSIEDYKDDWCGTIMLDNVWVIKKDIDLDNPMEFVAISDAKQFAQEEFDDWTSYIPMERRESTWDLYYVLLIEYRSDIAYRVGLGKVYKHAFANSCKPEGKRWKEFILG</sequence>
<evidence type="ECO:0000313" key="3">
    <source>
        <dbReference type="EMBL" id="KAF2111412.1"/>
    </source>
</evidence>
<dbReference type="PANTHER" id="PTHR33112:SF12">
    <property type="entry name" value="HETEROKARYON INCOMPATIBILITY DOMAIN-CONTAINING PROTEIN"/>
    <property type="match status" value="1"/>
</dbReference>
<dbReference type="InterPro" id="IPR010730">
    <property type="entry name" value="HET"/>
</dbReference>
<name>A0A6A5YWA1_9PLEO</name>
<protein>
    <submittedName>
        <fullName evidence="3">Heterokaryon incompatibility protein-domain-containing protein</fullName>
    </submittedName>
</protein>
<feature type="compositionally biased region" description="Polar residues" evidence="1">
    <location>
        <begin position="51"/>
        <end position="68"/>
    </location>
</feature>
<dbReference type="OrthoDB" id="5135333at2759"/>
<dbReference type="EMBL" id="ML977334">
    <property type="protein sequence ID" value="KAF2111412.1"/>
    <property type="molecule type" value="Genomic_DNA"/>
</dbReference>
<feature type="region of interest" description="Disordered" evidence="1">
    <location>
        <begin position="1"/>
        <end position="75"/>
    </location>
</feature>
<proteinExistence type="predicted"/>
<feature type="compositionally biased region" description="Polar residues" evidence="1">
    <location>
        <begin position="1"/>
        <end position="22"/>
    </location>
</feature>
<dbReference type="Proteomes" id="UP000799770">
    <property type="component" value="Unassembled WGS sequence"/>
</dbReference>